<evidence type="ECO:0000256" key="3">
    <source>
        <dbReference type="ARBA" id="ARBA00022723"/>
    </source>
</evidence>
<comment type="cofactor">
    <cofactor evidence="1">
        <name>a divalent metal cation</name>
        <dbReference type="ChEBI" id="CHEBI:60240"/>
    </cofactor>
</comment>
<dbReference type="InterPro" id="IPR026791">
    <property type="entry name" value="DOCK"/>
</dbReference>
<evidence type="ECO:0000256" key="2">
    <source>
        <dbReference type="ARBA" id="ARBA00022658"/>
    </source>
</evidence>
<dbReference type="PANTHER" id="PTHR23317">
    <property type="entry name" value="DEDICATOR OF CYTOKINESIS DOCK"/>
    <property type="match status" value="1"/>
</dbReference>
<evidence type="ECO:0000256" key="1">
    <source>
        <dbReference type="ARBA" id="ARBA00001968"/>
    </source>
</evidence>
<evidence type="ECO:0000256" key="4">
    <source>
        <dbReference type="PROSITE-ProRule" id="PRU00984"/>
    </source>
</evidence>
<accession>A0A8B6BH63</accession>
<feature type="non-terminal residue" evidence="6">
    <location>
        <position position="615"/>
    </location>
</feature>
<organism evidence="6 7">
    <name type="scientific">Mytilus galloprovincialis</name>
    <name type="common">Mediterranean mussel</name>
    <dbReference type="NCBI Taxonomy" id="29158"/>
    <lineage>
        <taxon>Eukaryota</taxon>
        <taxon>Metazoa</taxon>
        <taxon>Spiralia</taxon>
        <taxon>Lophotrochozoa</taxon>
        <taxon>Mollusca</taxon>
        <taxon>Bivalvia</taxon>
        <taxon>Autobranchia</taxon>
        <taxon>Pteriomorphia</taxon>
        <taxon>Mytilida</taxon>
        <taxon>Mytiloidea</taxon>
        <taxon>Mytilidae</taxon>
        <taxon>Mytilinae</taxon>
        <taxon>Mytilus</taxon>
    </lineage>
</organism>
<keyword evidence="7" id="KW-1185">Reference proteome</keyword>
<gene>
    <name evidence="6" type="ORF">MGAL_10B026117</name>
</gene>
<comment type="similarity">
    <text evidence="4">Belongs to the DOCK family.</text>
</comment>
<keyword evidence="3" id="KW-0479">Metal-binding</keyword>
<evidence type="ECO:0000259" key="5">
    <source>
        <dbReference type="PROSITE" id="PS51651"/>
    </source>
</evidence>
<dbReference type="InterPro" id="IPR011989">
    <property type="entry name" value="ARM-like"/>
</dbReference>
<dbReference type="Proteomes" id="UP000596742">
    <property type="component" value="Unassembled WGS sequence"/>
</dbReference>
<evidence type="ECO:0000313" key="7">
    <source>
        <dbReference type="Proteomes" id="UP000596742"/>
    </source>
</evidence>
<sequence length="615" mass="70207">TCLHHFKYQGRKKIHDLSIIGDSRKALTMPASRRSMPTLIPGSGSMNSRTYSQYSDLNSESGTLPSHVPSQTSSSEADALVKALQEANMSTEVGLAVLDILSLYCNFFKKNLEYKDGDNSLMQRVFELHLYFLQHSQSETLQKHVFAALRQFIRKFENVLYRGNAKLCGDLCYEILRSCNSKLYSTRKEACALLYLLMRQNFEHTKKKSVIRVHLQVIISVNKLIGNVVGLSNSHLQESLAMINSYASSDRQMQMFGPFVEFMSGVARNRREKSGFPAEVKDLTKKIRTVLMATAQMKEHEKDPEMLIDLQYSLAKSYDSTPELRKTWLDSMAKIHLKHGNYSEEAHCFIHIAALIAEYLKRRGCFPQGCAAFKLISPNVEKEESGIKDDSGMQDVQYTEETMVEYLEKASRSLEVAERYEMLGEIYKLVIPIYEFNRDYELSVFIERMTTKFRSPHPVGKRVVVTLWRLATNIEFRTLGHLFGMGRSTACMIFHDVVDAINSILLPKFLKFSTGQALRNTIDGFRTRWGFPQCCGAIDGTHIQIIAPKEHHADYYNRKCHHSVLLQAVVDYNYRFSNINVGHAGKQHDAHVLRELSVFLKASAGELLPNWTIIC</sequence>
<dbReference type="InterPro" id="IPR016024">
    <property type="entry name" value="ARM-type_fold"/>
</dbReference>
<dbReference type="PANTHER" id="PTHR23317:SF26">
    <property type="entry name" value="ZIZIMIN, ISOFORM K"/>
    <property type="match status" value="1"/>
</dbReference>
<protein>
    <recommendedName>
        <fullName evidence="5">DOCKER domain-containing protein</fullName>
    </recommendedName>
</protein>
<proteinExistence type="inferred from homology"/>
<evidence type="ECO:0000313" key="6">
    <source>
        <dbReference type="EMBL" id="VDH90048.1"/>
    </source>
</evidence>
<dbReference type="InterPro" id="IPR027357">
    <property type="entry name" value="DOCKER_dom"/>
</dbReference>
<comment type="caution">
    <text evidence="6">The sequence shown here is derived from an EMBL/GenBank/DDBJ whole genome shotgun (WGS) entry which is preliminary data.</text>
</comment>
<dbReference type="GO" id="GO:0007264">
    <property type="term" value="P:small GTPase-mediated signal transduction"/>
    <property type="evidence" value="ECO:0007669"/>
    <property type="project" value="InterPro"/>
</dbReference>
<dbReference type="AlphaFoldDB" id="A0A8B6BH63"/>
<reference evidence="6" key="1">
    <citation type="submission" date="2018-11" db="EMBL/GenBank/DDBJ databases">
        <authorList>
            <person name="Alioto T."/>
            <person name="Alioto T."/>
        </authorList>
    </citation>
    <scope>NUCLEOTIDE SEQUENCE</scope>
</reference>
<dbReference type="InterPro" id="IPR027806">
    <property type="entry name" value="HARBI1_dom"/>
</dbReference>
<dbReference type="OrthoDB" id="6158193at2759"/>
<dbReference type="PROSITE" id="PS51651">
    <property type="entry name" value="DOCKER"/>
    <property type="match status" value="1"/>
</dbReference>
<dbReference type="GO" id="GO:0005085">
    <property type="term" value="F:guanyl-nucleotide exchange factor activity"/>
    <property type="evidence" value="ECO:0007669"/>
    <property type="project" value="UniProtKB-KW"/>
</dbReference>
<dbReference type="SUPFAM" id="SSF48371">
    <property type="entry name" value="ARM repeat"/>
    <property type="match status" value="1"/>
</dbReference>
<dbReference type="Pfam" id="PF06920">
    <property type="entry name" value="DHR-2_Lobe_A"/>
    <property type="match status" value="1"/>
</dbReference>
<keyword evidence="2" id="KW-0344">Guanine-nucleotide releasing factor</keyword>
<name>A0A8B6BH63_MYTGA</name>
<dbReference type="InterPro" id="IPR043161">
    <property type="entry name" value="DOCK_C_lobe_A"/>
</dbReference>
<feature type="domain" description="DOCKER" evidence="5">
    <location>
        <begin position="316"/>
        <end position="441"/>
    </location>
</feature>
<dbReference type="InterPro" id="IPR046769">
    <property type="entry name" value="DOCKER_Lobe_A"/>
</dbReference>
<dbReference type="GO" id="GO:0046872">
    <property type="term" value="F:metal ion binding"/>
    <property type="evidence" value="ECO:0007669"/>
    <property type="project" value="UniProtKB-KW"/>
</dbReference>
<dbReference type="Pfam" id="PF13359">
    <property type="entry name" value="DDE_Tnp_4"/>
    <property type="match status" value="1"/>
</dbReference>
<dbReference type="Gene3D" id="1.25.40.410">
    <property type="match status" value="1"/>
</dbReference>
<dbReference type="EMBL" id="UYJE01000089">
    <property type="protein sequence ID" value="VDH90048.1"/>
    <property type="molecule type" value="Genomic_DNA"/>
</dbReference>
<dbReference type="Gene3D" id="1.25.10.10">
    <property type="entry name" value="Leucine-rich Repeat Variant"/>
    <property type="match status" value="1"/>
</dbReference>